<evidence type="ECO:0000313" key="2">
    <source>
        <dbReference type="EMBL" id="AZZ88849.1"/>
    </source>
</evidence>
<evidence type="ECO:0000256" key="1">
    <source>
        <dbReference type="SAM" id="MobiDB-lite"/>
    </source>
</evidence>
<accession>A0A3T0VFY2</accession>
<name>A0A3T0VFY2_RAOOR</name>
<proteinExistence type="predicted"/>
<dbReference type="AlphaFoldDB" id="A0A3T0VFY2"/>
<sequence length="39" mass="4345">MAEFIARQPATPGFRRHLTPQTHVTSSGASMPLTRHQEV</sequence>
<reference evidence="2" key="1">
    <citation type="submission" date="2018-10" db="EMBL/GenBank/DDBJ databases">
        <title>Emergence of colistin resistance gene mcr-8 and its variant in Raoultella ornithinolytica.</title>
        <authorList>
            <person name="Wang X."/>
            <person name="Shen Z."/>
        </authorList>
    </citation>
    <scope>NUCLEOTIDE SEQUENCE</scope>
    <source>
        <strain evidence="2">QDRO2</strain>
    </source>
</reference>
<organism evidence="2">
    <name type="scientific">Raoultella ornithinolytica</name>
    <name type="common">Klebsiella ornithinolytica</name>
    <dbReference type="NCBI Taxonomy" id="54291"/>
    <lineage>
        <taxon>Bacteria</taxon>
        <taxon>Pseudomonadati</taxon>
        <taxon>Pseudomonadota</taxon>
        <taxon>Gammaproteobacteria</taxon>
        <taxon>Enterobacterales</taxon>
        <taxon>Enterobacteriaceae</taxon>
        <taxon>Klebsiella/Raoultella group</taxon>
        <taxon>Raoultella</taxon>
    </lineage>
</organism>
<protein>
    <submittedName>
        <fullName evidence="2">Uncharacterized protein</fullName>
    </submittedName>
</protein>
<feature type="region of interest" description="Disordered" evidence="1">
    <location>
        <begin position="1"/>
        <end position="39"/>
    </location>
</feature>
<feature type="compositionally biased region" description="Polar residues" evidence="1">
    <location>
        <begin position="19"/>
        <end position="29"/>
    </location>
</feature>
<dbReference type="EMBL" id="MK097469">
    <property type="protein sequence ID" value="AZZ88849.1"/>
    <property type="molecule type" value="Genomic_DNA"/>
</dbReference>